<accession>A0A517MVD0</accession>
<dbReference type="InterPro" id="IPR051918">
    <property type="entry name" value="STPP_CPPED1"/>
</dbReference>
<feature type="domain" description="Calcineurin-like phosphoesterase" evidence="1">
    <location>
        <begin position="36"/>
        <end position="213"/>
    </location>
</feature>
<dbReference type="PROSITE" id="PS00018">
    <property type="entry name" value="EF_HAND_1"/>
    <property type="match status" value="1"/>
</dbReference>
<evidence type="ECO:0000313" key="3">
    <source>
        <dbReference type="Proteomes" id="UP000319852"/>
    </source>
</evidence>
<dbReference type="InterPro" id="IPR004843">
    <property type="entry name" value="Calcineurin-like_PHP"/>
</dbReference>
<dbReference type="GO" id="GO:0016787">
    <property type="term" value="F:hydrolase activity"/>
    <property type="evidence" value="ECO:0007669"/>
    <property type="project" value="InterPro"/>
</dbReference>
<dbReference type="KEGG" id="amob:HG15A2_21260"/>
<gene>
    <name evidence="2" type="ORF">HG15A2_21260</name>
</gene>
<reference evidence="2 3" key="1">
    <citation type="submission" date="2019-02" db="EMBL/GenBank/DDBJ databases">
        <title>Deep-cultivation of Planctomycetes and their phenomic and genomic characterization uncovers novel biology.</title>
        <authorList>
            <person name="Wiegand S."/>
            <person name="Jogler M."/>
            <person name="Boedeker C."/>
            <person name="Pinto D."/>
            <person name="Vollmers J."/>
            <person name="Rivas-Marin E."/>
            <person name="Kohn T."/>
            <person name="Peeters S.H."/>
            <person name="Heuer A."/>
            <person name="Rast P."/>
            <person name="Oberbeckmann S."/>
            <person name="Bunk B."/>
            <person name="Jeske O."/>
            <person name="Meyerdierks A."/>
            <person name="Storesund J.E."/>
            <person name="Kallscheuer N."/>
            <person name="Luecker S."/>
            <person name="Lage O.M."/>
            <person name="Pohl T."/>
            <person name="Merkel B.J."/>
            <person name="Hornburger P."/>
            <person name="Mueller R.-W."/>
            <person name="Bruemmer F."/>
            <person name="Labrenz M."/>
            <person name="Spormann A.M."/>
            <person name="Op den Camp H."/>
            <person name="Overmann J."/>
            <person name="Amann R."/>
            <person name="Jetten M.S.M."/>
            <person name="Mascher T."/>
            <person name="Medema M.H."/>
            <person name="Devos D.P."/>
            <person name="Kaster A.-K."/>
            <person name="Ovreas L."/>
            <person name="Rohde M."/>
            <person name="Galperin M.Y."/>
            <person name="Jogler C."/>
        </authorList>
    </citation>
    <scope>NUCLEOTIDE SEQUENCE [LARGE SCALE GENOMIC DNA]</scope>
    <source>
        <strain evidence="2 3">HG15A2</strain>
    </source>
</reference>
<dbReference type="Proteomes" id="UP000319852">
    <property type="component" value="Chromosome"/>
</dbReference>
<dbReference type="Pfam" id="PF00149">
    <property type="entry name" value="Metallophos"/>
    <property type="match status" value="1"/>
</dbReference>
<protein>
    <recommendedName>
        <fullName evidence="1">Calcineurin-like phosphoesterase domain-containing protein</fullName>
    </recommendedName>
</protein>
<dbReference type="AlphaFoldDB" id="A0A517MVD0"/>
<dbReference type="PANTHER" id="PTHR43143">
    <property type="entry name" value="METALLOPHOSPHOESTERASE, CALCINEURIN SUPERFAMILY"/>
    <property type="match status" value="1"/>
</dbReference>
<organism evidence="2 3">
    <name type="scientific">Adhaeretor mobilis</name>
    <dbReference type="NCBI Taxonomy" id="1930276"/>
    <lineage>
        <taxon>Bacteria</taxon>
        <taxon>Pseudomonadati</taxon>
        <taxon>Planctomycetota</taxon>
        <taxon>Planctomycetia</taxon>
        <taxon>Pirellulales</taxon>
        <taxon>Lacipirellulaceae</taxon>
        <taxon>Adhaeretor</taxon>
    </lineage>
</organism>
<keyword evidence="3" id="KW-1185">Reference proteome</keyword>
<dbReference type="PANTHER" id="PTHR43143:SF5">
    <property type="entry name" value="SECRETED PROTEIN"/>
    <property type="match status" value="1"/>
</dbReference>
<sequence>MTANDIFQLGGTHAAGLATSGQTLQDPRYVEPGSYTIAVLGDTQNSSQSHPNIFDMQTQWLVDNKCSQNIQFVLHVGDVVNIDNTSQWDVAATSMNTLDGELNYAIAPGNHDCSSNRALTQFNQTDRFGPSSAYGGQSTLSGYYPAEPNSRTNTYHTFQANGQDFLVLALEFGPRDDVVNWAESIADSLPNHRAILLTHAYMYDGGQWFDDTVDPNDLQGRTFDQIRDSEVNHTESIYNPRRYSWASDGNDGKDLWDKLVKERENLSLVITGHQFDELDGYPYLLTQNNEGKDVYQVLVNQQNRTNGGDGWIRLLEFSPDGETVTVKSYSPYLEEWSYASDEFFTIQLAPIMEPLPGDFDEDGDVDGEDFLLWQRGGAPNQQSSEDFVAWKSNYGTAASQISTIPEASSLFLLTSSAFILGFWSRPRRSI</sequence>
<proteinExistence type="predicted"/>
<dbReference type="InterPro" id="IPR018247">
    <property type="entry name" value="EF_Hand_1_Ca_BS"/>
</dbReference>
<name>A0A517MVD0_9BACT</name>
<dbReference type="EMBL" id="CP036263">
    <property type="protein sequence ID" value="QDS98841.1"/>
    <property type="molecule type" value="Genomic_DNA"/>
</dbReference>
<dbReference type="Gene3D" id="3.60.21.10">
    <property type="match status" value="1"/>
</dbReference>
<dbReference type="InterPro" id="IPR029052">
    <property type="entry name" value="Metallo-depent_PP-like"/>
</dbReference>
<evidence type="ECO:0000259" key="1">
    <source>
        <dbReference type="Pfam" id="PF00149"/>
    </source>
</evidence>
<evidence type="ECO:0000313" key="2">
    <source>
        <dbReference type="EMBL" id="QDS98841.1"/>
    </source>
</evidence>
<dbReference type="SUPFAM" id="SSF56300">
    <property type="entry name" value="Metallo-dependent phosphatases"/>
    <property type="match status" value="1"/>
</dbReference>